<dbReference type="EMBL" id="NOXX01000215">
    <property type="protein sequence ID" value="OYQ42225.1"/>
    <property type="molecule type" value="Genomic_DNA"/>
</dbReference>
<comment type="caution">
    <text evidence="1">The sequence shown here is derived from an EMBL/GenBank/DDBJ whole genome shotgun (WGS) entry which is preliminary data.</text>
</comment>
<dbReference type="AlphaFoldDB" id="A0A255ZMX4"/>
<evidence type="ECO:0000313" key="1">
    <source>
        <dbReference type="EMBL" id="OYQ42225.1"/>
    </source>
</evidence>
<organism evidence="1 2">
    <name type="scientific">Flavobacterium aurantiibacter</name>
    <dbReference type="NCBI Taxonomy" id="2023067"/>
    <lineage>
        <taxon>Bacteria</taxon>
        <taxon>Pseudomonadati</taxon>
        <taxon>Bacteroidota</taxon>
        <taxon>Flavobacteriia</taxon>
        <taxon>Flavobacteriales</taxon>
        <taxon>Flavobacteriaceae</taxon>
        <taxon>Flavobacterium</taxon>
    </lineage>
</organism>
<reference evidence="1 2" key="1">
    <citation type="submission" date="2017-07" db="EMBL/GenBank/DDBJ databases">
        <title>Flavobacterium cyanobacteriorum sp. nov., isolated from cyanobacterial aggregates in a eutrophic lake.</title>
        <authorList>
            <person name="Cai H."/>
        </authorList>
    </citation>
    <scope>NUCLEOTIDE SEQUENCE [LARGE SCALE GENOMIC DNA]</scope>
    <source>
        <strain evidence="1 2">TH167</strain>
    </source>
</reference>
<dbReference type="Pfam" id="PF26622">
    <property type="entry name" value="DUF8199"/>
    <property type="match status" value="1"/>
</dbReference>
<evidence type="ECO:0000313" key="2">
    <source>
        <dbReference type="Proteomes" id="UP000216035"/>
    </source>
</evidence>
<gene>
    <name evidence="1" type="ORF">CHX27_12025</name>
</gene>
<proteinExistence type="predicted"/>
<dbReference type="InterPro" id="IPR058512">
    <property type="entry name" value="DUF8199"/>
</dbReference>
<accession>A0A255ZMX4</accession>
<name>A0A255ZMX4_9FLAO</name>
<sequence length="123" mass="13632">MSTAQGFAFTAHFCGDKLASLDFFTQEDNCEPISKNSVDCCAIKAKQDKPCCTDKKVELKAKKDFLVEKYPDFSAVVGTAFESQPLKAVLVIKCEEEQILELLPDAHAPPLYILFCTLKIHLG</sequence>
<dbReference type="RefSeq" id="WP_094487021.1">
    <property type="nucleotide sequence ID" value="NZ_NOXX01000215.1"/>
</dbReference>
<dbReference type="Proteomes" id="UP000216035">
    <property type="component" value="Unassembled WGS sequence"/>
</dbReference>
<dbReference type="InterPro" id="IPR058060">
    <property type="entry name" value="HYC_CC_PP"/>
</dbReference>
<dbReference type="NCBIfam" id="NF047658">
    <property type="entry name" value="HYC_CC_PP"/>
    <property type="match status" value="1"/>
</dbReference>
<keyword evidence="2" id="KW-1185">Reference proteome</keyword>
<protein>
    <submittedName>
        <fullName evidence="1">Uncharacterized protein</fullName>
    </submittedName>
</protein>